<keyword evidence="6" id="KW-0812">Transmembrane</keyword>
<protein>
    <submittedName>
        <fullName evidence="9">G5 domain-containing protein</fullName>
    </submittedName>
</protein>
<feature type="region of interest" description="Disordered" evidence="5">
    <location>
        <begin position="419"/>
        <end position="608"/>
    </location>
</feature>
<evidence type="ECO:0000256" key="4">
    <source>
        <dbReference type="ARBA" id="ARBA00023088"/>
    </source>
</evidence>
<feature type="domain" description="Gram-positive cocci surface proteins LPxTG" evidence="7">
    <location>
        <begin position="613"/>
        <end position="645"/>
    </location>
</feature>
<evidence type="ECO:0000256" key="5">
    <source>
        <dbReference type="SAM" id="MobiDB-lite"/>
    </source>
</evidence>
<evidence type="ECO:0000259" key="7">
    <source>
        <dbReference type="PROSITE" id="PS50847"/>
    </source>
</evidence>
<feature type="transmembrane region" description="Helical" evidence="6">
    <location>
        <begin position="618"/>
        <end position="639"/>
    </location>
</feature>
<name>A0ABT4C422_9LACT</name>
<dbReference type="Gene3D" id="2.20.230.30">
    <property type="match status" value="1"/>
</dbReference>
<evidence type="ECO:0000259" key="8">
    <source>
        <dbReference type="PROSITE" id="PS51109"/>
    </source>
</evidence>
<keyword evidence="10" id="KW-1185">Reference proteome</keyword>
<accession>A0ABT4C422</accession>
<evidence type="ECO:0000256" key="2">
    <source>
        <dbReference type="ARBA" id="ARBA00022525"/>
    </source>
</evidence>
<evidence type="ECO:0000313" key="10">
    <source>
        <dbReference type="Proteomes" id="UP001072007"/>
    </source>
</evidence>
<feature type="compositionally biased region" description="Basic and acidic residues" evidence="5">
    <location>
        <begin position="436"/>
        <end position="447"/>
    </location>
</feature>
<dbReference type="Pfam" id="PF07501">
    <property type="entry name" value="G5"/>
    <property type="match status" value="4"/>
</dbReference>
<evidence type="ECO:0000256" key="6">
    <source>
        <dbReference type="SAM" id="Phobius"/>
    </source>
</evidence>
<dbReference type="SMART" id="SM01208">
    <property type="entry name" value="G5"/>
    <property type="match status" value="5"/>
</dbReference>
<dbReference type="InterPro" id="IPR011098">
    <property type="entry name" value="G5_dom"/>
</dbReference>
<dbReference type="InterPro" id="IPR019931">
    <property type="entry name" value="LPXTG_anchor"/>
</dbReference>
<dbReference type="PROSITE" id="PS50847">
    <property type="entry name" value="GRAM_POS_ANCHORING"/>
    <property type="match status" value="1"/>
</dbReference>
<feature type="compositionally biased region" description="Polar residues" evidence="5">
    <location>
        <begin position="473"/>
        <end position="499"/>
    </location>
</feature>
<keyword evidence="4" id="KW-0572">Peptidoglycan-anchor</keyword>
<organism evidence="9 10">
    <name type="scientific">Aerococcus loyolae</name>
    <dbReference type="NCBI Taxonomy" id="2976809"/>
    <lineage>
        <taxon>Bacteria</taxon>
        <taxon>Bacillati</taxon>
        <taxon>Bacillota</taxon>
        <taxon>Bacilli</taxon>
        <taxon>Lactobacillales</taxon>
        <taxon>Aerococcaceae</taxon>
        <taxon>Aerococcus</taxon>
    </lineage>
</organism>
<feature type="domain" description="G5" evidence="8">
    <location>
        <begin position="339"/>
        <end position="419"/>
    </location>
</feature>
<dbReference type="EMBL" id="JAOTMD010000026">
    <property type="protein sequence ID" value="MCY3026418.1"/>
    <property type="molecule type" value="Genomic_DNA"/>
</dbReference>
<reference evidence="9" key="1">
    <citation type="submission" date="2024-05" db="EMBL/GenBank/DDBJ databases">
        <title>Aerococcus urinae taxonomy study.</title>
        <authorList>
            <person name="Christensen J."/>
            <person name="Senneby E."/>
        </authorList>
    </citation>
    <scope>NUCLEOTIDE SEQUENCE</scope>
    <source>
        <strain evidence="9">CDC-3352-U95</strain>
    </source>
</reference>
<proteinExistence type="predicted"/>
<feature type="compositionally biased region" description="Low complexity" evidence="5">
    <location>
        <begin position="583"/>
        <end position="595"/>
    </location>
</feature>
<dbReference type="PROSITE" id="PS51109">
    <property type="entry name" value="G5"/>
    <property type="match status" value="4"/>
</dbReference>
<gene>
    <name evidence="9" type="ORF">ODY23_08980</name>
</gene>
<keyword evidence="3" id="KW-0732">Signal</keyword>
<evidence type="ECO:0000313" key="9">
    <source>
        <dbReference type="EMBL" id="MCY3026418.1"/>
    </source>
</evidence>
<dbReference type="Gene3D" id="2.20.230.10">
    <property type="entry name" value="Resuscitation-promoting factor rpfb"/>
    <property type="match status" value="3"/>
</dbReference>
<feature type="domain" description="G5" evidence="8">
    <location>
        <begin position="264"/>
        <end position="340"/>
    </location>
</feature>
<dbReference type="GeneID" id="86971651"/>
<sequence length="645" mass="68004">METKIKNIFNPQTGQIETTTEEVVTPAKQVIVVGAKDFTGDYKFSNTCPVPFPVEIRENPDLPAGTSKTVQAGVPGSKTTDYTQALKNGQAEGAPVSQDGAYTAPKAHIIEVGTKPVAGNTHESNKDVPVETIFEYDPNLNKGKVETVQVVPGHVTTKLVNKVVNGQVVTEEVPVVTPAKHIVKVGTKDFTGSFTTVDKNPVPFEVEYKLDPSLAPGTEVVDQEGVVGEEETPTTHTIVNGQVTESTPGQTTQTKAPVKKIVRIGAKTDGSYTHTEEIPFQVKVEVDPSLPKGEYKVETPGQVGQKTTTVTIENSQFVGSPNVVVTKEPVTEIIKLGGKDFTGQVSHTEHFETAFKVIVRRNENLKPGQVKTVQEGVKGSYDVTFTQKIKNGQADGPLQADRHNEVAALDHIIEVGPDCPICPVPGQPDQPGQDKPNTDKPNEDKPGDNTTPGGHTPEEGNPEKPQPGDPTPGSDQPENPSSSDKIPGNNTPDGQTSEEPQPGDKKPGQGTSDPDRPGGSSSNGRVPEKHPSDDNTPGNPTPGAEIPEENISKDKDSEGDSSTDKQPAGTVQSDQPVGEDPALDPASSASLSPASHKTSSTPSHQSVQVASVLPQTGAVASVTGVGLSLLLAGLGCLGLDRKKKK</sequence>
<dbReference type="Proteomes" id="UP001072007">
    <property type="component" value="Unassembled WGS sequence"/>
</dbReference>
<dbReference type="RefSeq" id="WP_267995265.1">
    <property type="nucleotide sequence ID" value="NZ_JAOTMD010000026.1"/>
</dbReference>
<dbReference type="NCBIfam" id="TIGR01167">
    <property type="entry name" value="LPXTG_anchor"/>
    <property type="match status" value="1"/>
</dbReference>
<comment type="caution">
    <text evidence="9">The sequence shown here is derived from an EMBL/GenBank/DDBJ whole genome shotgun (WGS) entry which is preliminary data.</text>
</comment>
<feature type="domain" description="G5" evidence="8">
    <location>
        <begin position="35"/>
        <end position="116"/>
    </location>
</feature>
<feature type="compositionally biased region" description="Polar residues" evidence="5">
    <location>
        <begin position="596"/>
        <end position="608"/>
    </location>
</feature>
<keyword evidence="1" id="KW-0134">Cell wall</keyword>
<keyword evidence="6" id="KW-1133">Transmembrane helix</keyword>
<keyword evidence="6" id="KW-0472">Membrane</keyword>
<feature type="domain" description="G5" evidence="8">
    <location>
        <begin position="187"/>
        <end position="268"/>
    </location>
</feature>
<evidence type="ECO:0000256" key="3">
    <source>
        <dbReference type="ARBA" id="ARBA00022729"/>
    </source>
</evidence>
<keyword evidence="2" id="KW-0964">Secreted</keyword>
<evidence type="ECO:0000256" key="1">
    <source>
        <dbReference type="ARBA" id="ARBA00022512"/>
    </source>
</evidence>